<accession>Q4SUK7</accession>
<gene>
    <name evidence="1" type="ORF">GSTENG00012417001</name>
</gene>
<name>Q4SUK7_TETNG</name>
<dbReference type="AlphaFoldDB" id="Q4SUK7"/>
<proteinExistence type="predicted"/>
<feature type="non-terminal residue" evidence="1">
    <location>
        <position position="1"/>
    </location>
</feature>
<dbReference type="KEGG" id="tng:GSTEN00012417G001"/>
<organism evidence="1">
    <name type="scientific">Tetraodon nigroviridis</name>
    <name type="common">Spotted green pufferfish</name>
    <name type="synonym">Chelonodon nigroviridis</name>
    <dbReference type="NCBI Taxonomy" id="99883"/>
    <lineage>
        <taxon>Eukaryota</taxon>
        <taxon>Metazoa</taxon>
        <taxon>Chordata</taxon>
        <taxon>Craniata</taxon>
        <taxon>Vertebrata</taxon>
        <taxon>Euteleostomi</taxon>
        <taxon>Actinopterygii</taxon>
        <taxon>Neopterygii</taxon>
        <taxon>Teleostei</taxon>
        <taxon>Neoteleostei</taxon>
        <taxon>Acanthomorphata</taxon>
        <taxon>Eupercaria</taxon>
        <taxon>Tetraodontiformes</taxon>
        <taxon>Tetradontoidea</taxon>
        <taxon>Tetraodontidae</taxon>
        <taxon>Tetraodon</taxon>
    </lineage>
</organism>
<dbReference type="EMBL" id="CAAE01013882">
    <property type="protein sequence ID" value="CAF95675.1"/>
    <property type="molecule type" value="Genomic_DNA"/>
</dbReference>
<sequence>QPRATVTSAFLALTSRTLSPGPLTIGSCASTRTFWFTSWSLFCLSGWREGSRDSFSISDQPRCANGMDEQYVQIWFFLAVTRQDSVSNVYLRDLFAWKMS</sequence>
<comment type="caution">
    <text evidence="1">The sequence shown here is derived from an EMBL/GenBank/DDBJ whole genome shotgun (WGS) entry which is preliminary data.</text>
</comment>
<protein>
    <submittedName>
        <fullName evidence="1">(spotted green pufferfish) hypothetical protein</fullName>
    </submittedName>
</protein>
<reference evidence="1" key="1">
    <citation type="journal article" date="2004" name="Nature">
        <title>Genome duplication in the teleost fish Tetraodon nigroviridis reveals the early vertebrate proto-karyotype.</title>
        <authorList>
            <person name="Jaillon O."/>
            <person name="Aury J.-M."/>
            <person name="Brunet F."/>
            <person name="Petit J.-L."/>
            <person name="Stange-Thomann N."/>
            <person name="Mauceli E."/>
            <person name="Bouneau L."/>
            <person name="Fischer C."/>
            <person name="Ozouf-Costaz C."/>
            <person name="Bernot A."/>
            <person name="Nicaud S."/>
            <person name="Jaffe D."/>
            <person name="Fisher S."/>
            <person name="Lutfalla G."/>
            <person name="Dossat C."/>
            <person name="Segurens B."/>
            <person name="Dasilva C."/>
            <person name="Salanoubat M."/>
            <person name="Levy M."/>
            <person name="Boudet N."/>
            <person name="Castellano S."/>
            <person name="Anthouard V."/>
            <person name="Jubin C."/>
            <person name="Castelli V."/>
            <person name="Katinka M."/>
            <person name="Vacherie B."/>
            <person name="Biemont C."/>
            <person name="Skalli Z."/>
            <person name="Cattolico L."/>
            <person name="Poulain J."/>
            <person name="De Berardinis V."/>
            <person name="Cruaud C."/>
            <person name="Duprat S."/>
            <person name="Brottier P."/>
            <person name="Coutanceau J.-P."/>
            <person name="Gouzy J."/>
            <person name="Parra G."/>
            <person name="Lardier G."/>
            <person name="Chapple C."/>
            <person name="McKernan K.J."/>
            <person name="McEwan P."/>
            <person name="Bosak S."/>
            <person name="Kellis M."/>
            <person name="Volff J.-N."/>
            <person name="Guigo R."/>
            <person name="Zody M.C."/>
            <person name="Mesirov J."/>
            <person name="Lindblad-Toh K."/>
            <person name="Birren B."/>
            <person name="Nusbaum C."/>
            <person name="Kahn D."/>
            <person name="Robinson-Rechavi M."/>
            <person name="Laudet V."/>
            <person name="Schachter V."/>
            <person name="Quetier F."/>
            <person name="Saurin W."/>
            <person name="Scarpelli C."/>
            <person name="Wincker P."/>
            <person name="Lander E.S."/>
            <person name="Weissenbach J."/>
            <person name="Roest Crollius H."/>
        </authorList>
    </citation>
    <scope>NUCLEOTIDE SEQUENCE [LARGE SCALE GENOMIC DNA]</scope>
</reference>
<reference evidence="1" key="2">
    <citation type="submission" date="2004-02" db="EMBL/GenBank/DDBJ databases">
        <authorList>
            <consortium name="Genoscope"/>
            <consortium name="Whitehead Institute Centre for Genome Research"/>
        </authorList>
    </citation>
    <scope>NUCLEOTIDE SEQUENCE</scope>
</reference>
<evidence type="ECO:0000313" key="1">
    <source>
        <dbReference type="EMBL" id="CAF95675.1"/>
    </source>
</evidence>